<dbReference type="PIRSF" id="PIRSF000090">
    <property type="entry name" value="Beta-ETF"/>
    <property type="match status" value="1"/>
</dbReference>
<dbReference type="PANTHER" id="PTHR21294:SF8">
    <property type="entry name" value="ELECTRON TRANSFER FLAVOPROTEIN SUBUNIT BETA"/>
    <property type="match status" value="1"/>
</dbReference>
<dbReference type="AlphaFoldDB" id="A0A6F8ZGF7"/>
<keyword evidence="3" id="KW-0813">Transport</keyword>
<dbReference type="KEGG" id="hfv:R50_1176"/>
<dbReference type="Proteomes" id="UP000503399">
    <property type="component" value="Chromosome"/>
</dbReference>
<dbReference type="InterPro" id="IPR014730">
    <property type="entry name" value="ETF_a/b_N"/>
</dbReference>
<dbReference type="InterPro" id="IPR012255">
    <property type="entry name" value="ETF_b"/>
</dbReference>
<dbReference type="PANTHER" id="PTHR21294">
    <property type="entry name" value="ELECTRON TRANSFER FLAVOPROTEIN BETA-SUBUNIT"/>
    <property type="match status" value="1"/>
</dbReference>
<organism evidence="6 7">
    <name type="scientific">Candidatus Hydrogenisulfobacillus filiaventi</name>
    <dbReference type="NCBI Taxonomy" id="2707344"/>
    <lineage>
        <taxon>Bacteria</taxon>
        <taxon>Bacillati</taxon>
        <taxon>Bacillota</taxon>
        <taxon>Clostridia</taxon>
        <taxon>Eubacteriales</taxon>
        <taxon>Clostridiales Family XVII. Incertae Sedis</taxon>
        <taxon>Candidatus Hydrogenisulfobacillus</taxon>
    </lineage>
</organism>
<dbReference type="EMBL" id="LR778114">
    <property type="protein sequence ID" value="CAB1128682.1"/>
    <property type="molecule type" value="Genomic_DNA"/>
</dbReference>
<reference evidence="6 7" key="1">
    <citation type="submission" date="2020-02" db="EMBL/GenBank/DDBJ databases">
        <authorList>
            <person name="Hogendoorn C."/>
        </authorList>
    </citation>
    <scope>NUCLEOTIDE SEQUENCE [LARGE SCALE GENOMIC DNA]</scope>
    <source>
        <strain evidence="6">R501</strain>
    </source>
</reference>
<accession>A0A6F8ZGF7</accession>
<evidence type="ECO:0000256" key="4">
    <source>
        <dbReference type="ARBA" id="ARBA00022982"/>
    </source>
</evidence>
<dbReference type="SMART" id="SM00893">
    <property type="entry name" value="ETF"/>
    <property type="match status" value="1"/>
</dbReference>
<evidence type="ECO:0000256" key="2">
    <source>
        <dbReference type="ARBA" id="ARBA00011355"/>
    </source>
</evidence>
<dbReference type="InterPro" id="IPR014729">
    <property type="entry name" value="Rossmann-like_a/b/a_fold"/>
</dbReference>
<evidence type="ECO:0000256" key="1">
    <source>
        <dbReference type="ARBA" id="ARBA00007557"/>
    </source>
</evidence>
<evidence type="ECO:0000256" key="3">
    <source>
        <dbReference type="ARBA" id="ARBA00022448"/>
    </source>
</evidence>
<dbReference type="GO" id="GO:0009055">
    <property type="term" value="F:electron transfer activity"/>
    <property type="evidence" value="ECO:0007669"/>
    <property type="project" value="InterPro"/>
</dbReference>
<dbReference type="Gene3D" id="3.40.50.620">
    <property type="entry name" value="HUPs"/>
    <property type="match status" value="1"/>
</dbReference>
<evidence type="ECO:0000313" key="7">
    <source>
        <dbReference type="Proteomes" id="UP000503399"/>
    </source>
</evidence>
<protein>
    <submittedName>
        <fullName evidence="6">Electron transfer flavoprotein, beta subunit</fullName>
    </submittedName>
</protein>
<evidence type="ECO:0000259" key="5">
    <source>
        <dbReference type="SMART" id="SM00893"/>
    </source>
</evidence>
<evidence type="ECO:0000313" key="6">
    <source>
        <dbReference type="EMBL" id="CAB1128682.1"/>
    </source>
</evidence>
<dbReference type="Pfam" id="PF01012">
    <property type="entry name" value="ETF"/>
    <property type="match status" value="1"/>
</dbReference>
<comment type="subunit">
    <text evidence="2">Heterodimer of an alpha and a beta subunit.</text>
</comment>
<proteinExistence type="inferred from homology"/>
<sequence length="255" mass="27395">MRIAVLLKDVPDLVEDLELTEEGALAADELEYVPSEWDDQALEEALLVKEEGGGVEVTVVAVDTGDVDGMLYTALAKGADHAVKLTGSFGRDLPNRVRAAVLAAYLEGRGFDLILTGVQAVDDLDGQVAGLVASLLGIPHASAVREVTVEGGRVRFLQEYAGGRMAEMAAAAPVLLGIQAARKPPRYVTVAKVRQVSRSMSLEEVPVEVPEAPVLNVRRLYHPQAAGHAEMWGDDVETVADRLVALLEERKLLKR</sequence>
<dbReference type="SUPFAM" id="SSF52402">
    <property type="entry name" value="Adenine nucleotide alpha hydrolases-like"/>
    <property type="match status" value="1"/>
</dbReference>
<keyword evidence="4" id="KW-0249">Electron transport</keyword>
<keyword evidence="7" id="KW-1185">Reference proteome</keyword>
<feature type="domain" description="Electron transfer flavoprotein alpha/beta-subunit N-terminal" evidence="5">
    <location>
        <begin position="22"/>
        <end position="209"/>
    </location>
</feature>
<gene>
    <name evidence="6" type="ORF">R50_1176</name>
</gene>
<name>A0A6F8ZGF7_9FIRM</name>
<comment type="similarity">
    <text evidence="1">Belongs to the ETF beta-subunit/FixA family.</text>
</comment>